<feature type="transmembrane region" description="Helical" evidence="1">
    <location>
        <begin position="189"/>
        <end position="207"/>
    </location>
</feature>
<feature type="transmembrane region" description="Helical" evidence="1">
    <location>
        <begin position="61"/>
        <end position="82"/>
    </location>
</feature>
<evidence type="ECO:0000313" key="3">
    <source>
        <dbReference type="Proteomes" id="UP000254572"/>
    </source>
</evidence>
<dbReference type="RefSeq" id="WP_147293501.1">
    <property type="nucleotide sequence ID" value="NZ_JBHLZC010000002.1"/>
</dbReference>
<reference evidence="2 3" key="1">
    <citation type="submission" date="2018-06" db="EMBL/GenBank/DDBJ databases">
        <authorList>
            <consortium name="Pathogen Informatics"/>
            <person name="Doyle S."/>
        </authorList>
    </citation>
    <scope>NUCLEOTIDE SEQUENCE [LARGE SCALE GENOMIC DNA]</scope>
    <source>
        <strain evidence="2 3">NCTC13294</strain>
    </source>
</reference>
<keyword evidence="3" id="KW-1185">Reference proteome</keyword>
<name>A0A381EB44_9GAMM</name>
<dbReference type="Proteomes" id="UP000254572">
    <property type="component" value="Unassembled WGS sequence"/>
</dbReference>
<accession>A0A381EB44</accession>
<gene>
    <name evidence="2" type="ORF">NCTC13294_01764</name>
</gene>
<evidence type="ECO:0000256" key="1">
    <source>
        <dbReference type="SAM" id="Phobius"/>
    </source>
</evidence>
<dbReference type="EMBL" id="UFUW01000001">
    <property type="protein sequence ID" value="SUX24238.1"/>
    <property type="molecule type" value="Genomic_DNA"/>
</dbReference>
<feature type="transmembrane region" description="Helical" evidence="1">
    <location>
        <begin position="144"/>
        <end position="169"/>
    </location>
</feature>
<proteinExistence type="predicted"/>
<feature type="transmembrane region" description="Helical" evidence="1">
    <location>
        <begin position="24"/>
        <end position="41"/>
    </location>
</feature>
<organism evidence="2 3">
    <name type="scientific">Cardiobacterium valvarum</name>
    <dbReference type="NCBI Taxonomy" id="194702"/>
    <lineage>
        <taxon>Bacteria</taxon>
        <taxon>Pseudomonadati</taxon>
        <taxon>Pseudomonadota</taxon>
        <taxon>Gammaproteobacteria</taxon>
        <taxon>Cardiobacteriales</taxon>
        <taxon>Cardiobacteriaceae</taxon>
        <taxon>Cardiobacterium</taxon>
    </lineage>
</organism>
<protein>
    <submittedName>
        <fullName evidence="2">Uncharacterized protein</fullName>
    </submittedName>
</protein>
<dbReference type="AlphaFoldDB" id="A0A381EB44"/>
<keyword evidence="1" id="KW-1133">Transmembrane helix</keyword>
<keyword evidence="1" id="KW-0812">Transmembrane</keyword>
<keyword evidence="1" id="KW-0472">Membrane</keyword>
<sequence>MFSLLGSIKDLDVKLIKWITSKEWLLFIIFLLSLSSFYYRLKGVSLFDLLQEPKGFICIDTIVIILMPSIVKLIFKTISLFYDFFMRHNFWHWYARYYSVAANDPNKKNVYVLRERAIKSSNSVLVEDLNNYIHEIESQNRMSYFAWGVIVFTILDFLFSNFSSSPILIRTLFEIILTNDDSIKQGFTKVFAILAYTPIIILTLYYAENSLYINHRQYIYWRD</sequence>
<evidence type="ECO:0000313" key="2">
    <source>
        <dbReference type="EMBL" id="SUX24238.1"/>
    </source>
</evidence>